<dbReference type="AlphaFoldDB" id="A0A918W5K5"/>
<dbReference type="InterPro" id="IPR000182">
    <property type="entry name" value="GNAT_dom"/>
</dbReference>
<sequence length="275" mass="29390">MSTAPGTTGPDPGTTSPTGTRDGDAAELRRIHGFLSAFTRRQAARTVDFPGGFAALNDAYALSHGDNHVLVDGPTDPDALPGRVDELLAHLPHRTVYVLDTAVAAACAGPLERAGYTRATVLLMRHTGPVPELGGAREVDLPALSGPVAESWRRFLPDVGEEVIRDLVGRREARRRGTSDVRFLASHDEWGEVASWADLYLDPVAGVAQVEDLVTAASHLRQGHAGVVLDTALRLAAGAGCATVFLSALADDWPRRWYERRGFVPVGAVECFERA</sequence>
<dbReference type="PROSITE" id="PS51186">
    <property type="entry name" value="GNAT"/>
    <property type="match status" value="1"/>
</dbReference>
<feature type="compositionally biased region" description="Low complexity" evidence="1">
    <location>
        <begin position="1"/>
        <end position="20"/>
    </location>
</feature>
<dbReference type="Pfam" id="PF00583">
    <property type="entry name" value="Acetyltransf_1"/>
    <property type="match status" value="1"/>
</dbReference>
<evidence type="ECO:0000259" key="2">
    <source>
        <dbReference type="PROSITE" id="PS51186"/>
    </source>
</evidence>
<protein>
    <recommendedName>
        <fullName evidence="2">N-acetyltransferase domain-containing protein</fullName>
    </recommendedName>
</protein>
<reference evidence="3" key="1">
    <citation type="journal article" date="2014" name="Int. J. Syst. Evol. Microbiol.">
        <title>Complete genome sequence of Corynebacterium casei LMG S-19264T (=DSM 44701T), isolated from a smear-ripened cheese.</title>
        <authorList>
            <consortium name="US DOE Joint Genome Institute (JGI-PGF)"/>
            <person name="Walter F."/>
            <person name="Albersmeier A."/>
            <person name="Kalinowski J."/>
            <person name="Ruckert C."/>
        </authorList>
    </citation>
    <scope>NUCLEOTIDE SEQUENCE</scope>
    <source>
        <strain evidence="3">JCM 4518</strain>
    </source>
</reference>
<dbReference type="Proteomes" id="UP000644020">
    <property type="component" value="Unassembled WGS sequence"/>
</dbReference>
<reference evidence="3" key="2">
    <citation type="submission" date="2020-09" db="EMBL/GenBank/DDBJ databases">
        <authorList>
            <person name="Sun Q."/>
            <person name="Ohkuma M."/>
        </authorList>
    </citation>
    <scope>NUCLEOTIDE SEQUENCE</scope>
    <source>
        <strain evidence="3">JCM 4518</strain>
    </source>
</reference>
<dbReference type="GO" id="GO:0016747">
    <property type="term" value="F:acyltransferase activity, transferring groups other than amino-acyl groups"/>
    <property type="evidence" value="ECO:0007669"/>
    <property type="project" value="InterPro"/>
</dbReference>
<dbReference type="EMBL" id="BMUL01000001">
    <property type="protein sequence ID" value="GHA67157.1"/>
    <property type="molecule type" value="Genomic_DNA"/>
</dbReference>
<keyword evidence="4" id="KW-1185">Reference proteome</keyword>
<dbReference type="SUPFAM" id="SSF55729">
    <property type="entry name" value="Acyl-CoA N-acyltransferases (Nat)"/>
    <property type="match status" value="1"/>
</dbReference>
<feature type="region of interest" description="Disordered" evidence="1">
    <location>
        <begin position="1"/>
        <end position="23"/>
    </location>
</feature>
<name>A0A918W5K5_9ACTN</name>
<comment type="caution">
    <text evidence="3">The sequence shown here is derived from an EMBL/GenBank/DDBJ whole genome shotgun (WGS) entry which is preliminary data.</text>
</comment>
<evidence type="ECO:0000313" key="4">
    <source>
        <dbReference type="Proteomes" id="UP000644020"/>
    </source>
</evidence>
<evidence type="ECO:0000256" key="1">
    <source>
        <dbReference type="SAM" id="MobiDB-lite"/>
    </source>
</evidence>
<feature type="domain" description="N-acetyltransferase" evidence="2">
    <location>
        <begin position="131"/>
        <end position="275"/>
    </location>
</feature>
<proteinExistence type="predicted"/>
<gene>
    <name evidence="3" type="ORF">GCM10010305_06500</name>
</gene>
<organism evidence="3 4">
    <name type="scientific">Streptomyces termitum</name>
    <dbReference type="NCBI Taxonomy" id="67368"/>
    <lineage>
        <taxon>Bacteria</taxon>
        <taxon>Bacillati</taxon>
        <taxon>Actinomycetota</taxon>
        <taxon>Actinomycetes</taxon>
        <taxon>Kitasatosporales</taxon>
        <taxon>Streptomycetaceae</taxon>
        <taxon>Streptomyces</taxon>
    </lineage>
</organism>
<accession>A0A918W5K5</accession>
<dbReference type="InterPro" id="IPR016181">
    <property type="entry name" value="Acyl_CoA_acyltransferase"/>
</dbReference>
<evidence type="ECO:0000313" key="3">
    <source>
        <dbReference type="EMBL" id="GHA67157.1"/>
    </source>
</evidence>
<dbReference type="RefSeq" id="WP_189974901.1">
    <property type="nucleotide sequence ID" value="NZ_BMUL01000001.1"/>
</dbReference>
<dbReference type="Gene3D" id="3.40.630.30">
    <property type="match status" value="1"/>
</dbReference>